<dbReference type="InterPro" id="IPR027417">
    <property type="entry name" value="P-loop_NTPase"/>
</dbReference>
<evidence type="ECO:0000256" key="13">
    <source>
        <dbReference type="ARBA" id="ARBA00023242"/>
    </source>
</evidence>
<proteinExistence type="inferred from homology"/>
<dbReference type="Pfam" id="PF10270">
    <property type="entry name" value="MMgT"/>
    <property type="match status" value="1"/>
</dbReference>
<feature type="compositionally biased region" description="Low complexity" evidence="17">
    <location>
        <begin position="258"/>
        <end position="279"/>
    </location>
</feature>
<organism evidence="20 21">
    <name type="scientific">Plectosphaerella plurivora</name>
    <dbReference type="NCBI Taxonomy" id="936078"/>
    <lineage>
        <taxon>Eukaryota</taxon>
        <taxon>Fungi</taxon>
        <taxon>Dikarya</taxon>
        <taxon>Ascomycota</taxon>
        <taxon>Pezizomycotina</taxon>
        <taxon>Sordariomycetes</taxon>
        <taxon>Hypocreomycetidae</taxon>
        <taxon>Glomerellales</taxon>
        <taxon>Plectosphaerellaceae</taxon>
        <taxon>Plectosphaerella</taxon>
    </lineage>
</organism>
<keyword evidence="10" id="KW-1133">Transmembrane helix</keyword>
<evidence type="ECO:0000256" key="7">
    <source>
        <dbReference type="ARBA" id="ARBA00022692"/>
    </source>
</evidence>
<evidence type="ECO:0000256" key="14">
    <source>
        <dbReference type="ARBA" id="ARBA00023254"/>
    </source>
</evidence>
<dbReference type="SUPFAM" id="SSF52540">
    <property type="entry name" value="P-loop containing nucleoside triphosphate hydrolases"/>
    <property type="match status" value="1"/>
</dbReference>
<accession>A0A9P8V9Y4</accession>
<comment type="subcellular location">
    <subcellularLocation>
        <location evidence="3">Chromosome</location>
    </subcellularLocation>
    <subcellularLocation>
        <location evidence="2">Endomembrane system</location>
        <topology evidence="2">Multi-pass membrane protein</topology>
    </subcellularLocation>
    <subcellularLocation>
        <location evidence="1">Nucleus</location>
    </subcellularLocation>
</comment>
<dbReference type="PANTHER" id="PTHR11361">
    <property type="entry name" value="DNA MISMATCH REPAIR PROTEIN MUTS FAMILY MEMBER"/>
    <property type="match status" value="1"/>
</dbReference>
<reference evidence="20" key="1">
    <citation type="journal article" date="2021" name="Nat. Commun.">
        <title>Genetic determinants of endophytism in the Arabidopsis root mycobiome.</title>
        <authorList>
            <person name="Mesny F."/>
            <person name="Miyauchi S."/>
            <person name="Thiergart T."/>
            <person name="Pickel B."/>
            <person name="Atanasova L."/>
            <person name="Karlsson M."/>
            <person name="Huettel B."/>
            <person name="Barry K.W."/>
            <person name="Haridas S."/>
            <person name="Chen C."/>
            <person name="Bauer D."/>
            <person name="Andreopoulos W."/>
            <person name="Pangilinan J."/>
            <person name="LaButti K."/>
            <person name="Riley R."/>
            <person name="Lipzen A."/>
            <person name="Clum A."/>
            <person name="Drula E."/>
            <person name="Henrissat B."/>
            <person name="Kohler A."/>
            <person name="Grigoriev I.V."/>
            <person name="Martin F.M."/>
            <person name="Hacquard S."/>
        </authorList>
    </citation>
    <scope>NUCLEOTIDE SEQUENCE</scope>
    <source>
        <strain evidence="20">MPI-SDFR-AT-0117</strain>
    </source>
</reference>
<evidence type="ECO:0000256" key="3">
    <source>
        <dbReference type="ARBA" id="ARBA00004286"/>
    </source>
</evidence>
<evidence type="ECO:0000256" key="10">
    <source>
        <dbReference type="ARBA" id="ARBA00022989"/>
    </source>
</evidence>
<feature type="region of interest" description="Disordered" evidence="17">
    <location>
        <begin position="233"/>
        <end position="331"/>
    </location>
</feature>
<name>A0A9P8V9Y4_9PEZI</name>
<feature type="compositionally biased region" description="Basic residues" evidence="17">
    <location>
        <begin position="245"/>
        <end position="257"/>
    </location>
</feature>
<evidence type="ECO:0000256" key="1">
    <source>
        <dbReference type="ARBA" id="ARBA00004123"/>
    </source>
</evidence>
<dbReference type="InterPro" id="IPR045076">
    <property type="entry name" value="MutS"/>
</dbReference>
<dbReference type="OrthoDB" id="29596at2759"/>
<feature type="compositionally biased region" description="Polar residues" evidence="17">
    <location>
        <begin position="159"/>
        <end position="182"/>
    </location>
</feature>
<dbReference type="Pfam" id="PF05192">
    <property type="entry name" value="MutS_III"/>
    <property type="match status" value="1"/>
</dbReference>
<evidence type="ECO:0000259" key="19">
    <source>
        <dbReference type="PROSITE" id="PS00486"/>
    </source>
</evidence>
<dbReference type="CDD" id="cd03281">
    <property type="entry name" value="ABC_MSH5_euk"/>
    <property type="match status" value="1"/>
</dbReference>
<dbReference type="Gene3D" id="1.10.1420.10">
    <property type="match status" value="1"/>
</dbReference>
<dbReference type="SUPFAM" id="SSF48334">
    <property type="entry name" value="DNA repair protein MutS, domain III"/>
    <property type="match status" value="1"/>
</dbReference>
<dbReference type="InterPro" id="IPR000432">
    <property type="entry name" value="DNA_mismatch_repair_MutS_C"/>
</dbReference>
<evidence type="ECO:0000256" key="18">
    <source>
        <dbReference type="SAM" id="SignalP"/>
    </source>
</evidence>
<keyword evidence="8" id="KW-0547">Nucleotide-binding</keyword>
<dbReference type="Gene3D" id="3.40.50.300">
    <property type="entry name" value="P-loop containing nucleotide triphosphate hydrolases"/>
    <property type="match status" value="1"/>
</dbReference>
<comment type="caution">
    <text evidence="20">The sequence shown here is derived from an EMBL/GenBank/DDBJ whole genome shotgun (WGS) entry which is preliminary data.</text>
</comment>
<keyword evidence="13" id="KW-0539">Nucleus</keyword>
<keyword evidence="14" id="KW-0469">Meiosis</keyword>
<dbReference type="PROSITE" id="PS00486">
    <property type="entry name" value="DNA_MISMATCH_REPAIR_2"/>
    <property type="match status" value="1"/>
</dbReference>
<evidence type="ECO:0000256" key="2">
    <source>
        <dbReference type="ARBA" id="ARBA00004127"/>
    </source>
</evidence>
<dbReference type="InterPro" id="IPR007696">
    <property type="entry name" value="DNA_mismatch_repair_MutS_core"/>
</dbReference>
<comment type="similarity">
    <text evidence="5">Belongs to the DNA mismatch repair MutS family.</text>
</comment>
<sequence length="1161" mass="125909">MTWISSVITTFGLVLLGHACYSAQEHTTLHSLKTASTTAASTSLPADITIETVVATVVVCLGLVLGAPNLRPIQWCVWAGKIEREGEDGFRTGGGEVEKDYLGNPFRVLESRPGFVDIRQQRKEFAEWVKNGGGAKKFNDRGIGEAGGNLKCTADFARSNRSGSSRTCSRPRQPDSTSSPTNYAAHVTWASNANFPVPFGLKLYPATRYEFTSAFASFLAHILDHDIWPSFIMPPSNRGSSSSRASRRGSTPRRAWPRSRGSSSARGSSAGPSPSYSGRSRGGRDGSFRGSRYSSGSRRGSRSVPRAGSRMSRDSSVPSQVASTVPRPESEPAEEIILAVDVRRNNSMGCAYYSTQFQALHLLNDMQSIGMDILGSLVVQIQPTMYIMRTTPSADFNFESAMDTLANLSIRSASPLRARVRAGAIARDPILDIHSENSFSAVTGTRLGAFINLDARLSIGCAGALLKDVFRRANASNVPAGTNSRTIGSLQMFSLSNRMLVNGDTLSSLQILSSELHPNSQIWGTSKSSSGAKESLSISGLLQAFASTPQGRTRLRQLILQPATDIGLINERQQMIALLLRPDNAEVLKNICASLSKLTDLGKVLTLLQKGVESAGGRGAVDRGAWWMLAKFALHVLQLRDDISQLTPSNSSRLQVATIERIPIGIMKCVGELINNTINFEEAKTGSRIAVKWGLDESLDKLKREYIGLPELLSEVSSAISREVPEWAARYIDGCTFWPQLGFLTTVPIDSASGESLYDGQGLAEGQWQQQFAANGMVYYKNQHMTELDECKGDMYGRILDAQVDIIHELSLRVLEHGDTLKLASDAVGELDAIVALALAAKKHGWNPPSLTSENVLHIRGGRHPLQELVVDSYIPNDCYLSGGQGEVDNDSESHGQSPSARRPSNLLALTGPNHSGKSVYIKQVALIVYLAHIGSFVPADEAVIGVTDQIFTRISTRECVTENESAFAIDLRQISFCLKAASRRSLVLIDEFGKGTRADDGAGLMSALLHHFLTLGPQSPRVITATHFHEIFEGQQLENHPQLVFAHMDVHMDMGPAQQDQPMTFLYKLVPGRSSSSFGGLCASLNGVDRAVVDRAEAISLLLARNEDLSAACAKLGNDDKRQLENAEAVARQYLSLSTDDLSRSADVRGLLDVILQCGR</sequence>
<keyword evidence="7" id="KW-0812">Transmembrane</keyword>
<dbReference type="Pfam" id="PF00488">
    <property type="entry name" value="MutS_V"/>
    <property type="match status" value="1"/>
</dbReference>
<dbReference type="GO" id="GO:0006298">
    <property type="term" value="P:mismatch repair"/>
    <property type="evidence" value="ECO:0007669"/>
    <property type="project" value="InterPro"/>
</dbReference>
<feature type="compositionally biased region" description="Low complexity" evidence="17">
    <location>
        <begin position="235"/>
        <end position="244"/>
    </location>
</feature>
<keyword evidence="9" id="KW-0067">ATP-binding</keyword>
<dbReference type="PANTHER" id="PTHR11361:SF20">
    <property type="entry name" value="MUTS PROTEIN HOMOLOG 5"/>
    <property type="match status" value="1"/>
</dbReference>
<dbReference type="GO" id="GO:0005634">
    <property type="term" value="C:nucleus"/>
    <property type="evidence" value="ECO:0007669"/>
    <property type="project" value="UniProtKB-SubCell"/>
</dbReference>
<feature type="domain" description="DNA mismatch repair proteins mutS family" evidence="19">
    <location>
        <begin position="986"/>
        <end position="1002"/>
    </location>
</feature>
<evidence type="ECO:0000256" key="15">
    <source>
        <dbReference type="ARBA" id="ARBA00073549"/>
    </source>
</evidence>
<dbReference type="EMBL" id="JAGSXJ010000015">
    <property type="protein sequence ID" value="KAH6685209.1"/>
    <property type="molecule type" value="Genomic_DNA"/>
</dbReference>
<keyword evidence="11" id="KW-0238">DNA-binding</keyword>
<evidence type="ECO:0000256" key="4">
    <source>
        <dbReference type="ARBA" id="ARBA00006109"/>
    </source>
</evidence>
<keyword evidence="6" id="KW-0158">Chromosome</keyword>
<gene>
    <name evidence="20" type="ORF">F5X68DRAFT_154285</name>
</gene>
<feature type="chain" id="PRO_5040200164" description="DNA mismatch repair protein MSH5" evidence="18">
    <location>
        <begin position="20"/>
        <end position="1161"/>
    </location>
</feature>
<protein>
    <recommendedName>
        <fullName evidence="15">DNA mismatch repair protein MSH5</fullName>
    </recommendedName>
    <alternativeName>
        <fullName evidence="16">MutS protein homolog 5</fullName>
    </alternativeName>
</protein>
<dbReference type="SMART" id="SM00534">
    <property type="entry name" value="MUTSac"/>
    <property type="match status" value="1"/>
</dbReference>
<keyword evidence="18" id="KW-0732">Signal</keyword>
<evidence type="ECO:0000256" key="5">
    <source>
        <dbReference type="ARBA" id="ARBA00006271"/>
    </source>
</evidence>
<evidence type="ECO:0000256" key="16">
    <source>
        <dbReference type="ARBA" id="ARBA00077470"/>
    </source>
</evidence>
<evidence type="ECO:0000256" key="6">
    <source>
        <dbReference type="ARBA" id="ARBA00022454"/>
    </source>
</evidence>
<feature type="region of interest" description="Disordered" evidence="17">
    <location>
        <begin position="158"/>
        <end position="182"/>
    </location>
</feature>
<evidence type="ECO:0000256" key="9">
    <source>
        <dbReference type="ARBA" id="ARBA00022840"/>
    </source>
</evidence>
<dbReference type="GO" id="GO:0051026">
    <property type="term" value="P:chiasma assembly"/>
    <property type="evidence" value="ECO:0007669"/>
    <property type="project" value="TreeGrafter"/>
</dbReference>
<dbReference type="InterPro" id="IPR036187">
    <property type="entry name" value="DNA_mismatch_repair_MutS_sf"/>
</dbReference>
<dbReference type="GO" id="GO:0140664">
    <property type="term" value="F:ATP-dependent DNA damage sensor activity"/>
    <property type="evidence" value="ECO:0007669"/>
    <property type="project" value="InterPro"/>
</dbReference>
<evidence type="ECO:0000313" key="20">
    <source>
        <dbReference type="EMBL" id="KAH6685209.1"/>
    </source>
</evidence>
<dbReference type="AlphaFoldDB" id="A0A9P8V9Y4"/>
<keyword evidence="21" id="KW-1185">Reference proteome</keyword>
<feature type="region of interest" description="Disordered" evidence="17">
    <location>
        <begin position="885"/>
        <end position="909"/>
    </location>
</feature>
<dbReference type="GO" id="GO:0005524">
    <property type="term" value="F:ATP binding"/>
    <property type="evidence" value="ECO:0007669"/>
    <property type="project" value="UniProtKB-KW"/>
</dbReference>
<comment type="similarity">
    <text evidence="4">Belongs to the membrane magnesium transporter (TC 1.A.67) family.</text>
</comment>
<dbReference type="InterPro" id="IPR018937">
    <property type="entry name" value="MMgT"/>
</dbReference>
<dbReference type="Proteomes" id="UP000770015">
    <property type="component" value="Unassembled WGS sequence"/>
</dbReference>
<feature type="compositionally biased region" description="Polar residues" evidence="17">
    <location>
        <begin position="314"/>
        <end position="323"/>
    </location>
</feature>
<keyword evidence="12" id="KW-0472">Membrane</keyword>
<evidence type="ECO:0000256" key="11">
    <source>
        <dbReference type="ARBA" id="ARBA00023125"/>
    </source>
</evidence>
<evidence type="ECO:0000256" key="17">
    <source>
        <dbReference type="SAM" id="MobiDB-lite"/>
    </source>
</evidence>
<dbReference type="FunFam" id="3.40.50.300:FF:001067">
    <property type="entry name" value="DNA mismatch repair protein MSH5"/>
    <property type="match status" value="1"/>
</dbReference>
<dbReference type="GO" id="GO:0005694">
    <property type="term" value="C:chromosome"/>
    <property type="evidence" value="ECO:0007669"/>
    <property type="project" value="UniProtKB-SubCell"/>
</dbReference>
<evidence type="ECO:0000256" key="8">
    <source>
        <dbReference type="ARBA" id="ARBA00022741"/>
    </source>
</evidence>
<evidence type="ECO:0000313" key="21">
    <source>
        <dbReference type="Proteomes" id="UP000770015"/>
    </source>
</evidence>
<evidence type="ECO:0000256" key="12">
    <source>
        <dbReference type="ARBA" id="ARBA00023136"/>
    </source>
</evidence>
<dbReference type="GO" id="GO:0012505">
    <property type="term" value="C:endomembrane system"/>
    <property type="evidence" value="ECO:0007669"/>
    <property type="project" value="UniProtKB-SubCell"/>
</dbReference>
<dbReference type="SMART" id="SM00533">
    <property type="entry name" value="MUTSd"/>
    <property type="match status" value="1"/>
</dbReference>
<feature type="signal peptide" evidence="18">
    <location>
        <begin position="1"/>
        <end position="19"/>
    </location>
</feature>
<feature type="compositionally biased region" description="Low complexity" evidence="17">
    <location>
        <begin position="288"/>
        <end position="310"/>
    </location>
</feature>
<dbReference type="GO" id="GO:0030983">
    <property type="term" value="F:mismatched DNA binding"/>
    <property type="evidence" value="ECO:0007669"/>
    <property type="project" value="InterPro"/>
</dbReference>